<feature type="transmembrane region" description="Helical" evidence="1">
    <location>
        <begin position="45"/>
        <end position="64"/>
    </location>
</feature>
<reference evidence="2" key="1">
    <citation type="submission" date="2016-10" db="EMBL/GenBank/DDBJ databases">
        <title>Sequence of Gallionella enrichment culture.</title>
        <authorList>
            <person name="Poehlein A."/>
            <person name="Muehling M."/>
            <person name="Daniel R."/>
        </authorList>
    </citation>
    <scope>NUCLEOTIDE SEQUENCE</scope>
</reference>
<gene>
    <name evidence="2" type="ORF">GALL_265560</name>
</gene>
<feature type="transmembrane region" description="Helical" evidence="1">
    <location>
        <begin position="156"/>
        <end position="179"/>
    </location>
</feature>
<dbReference type="Pfam" id="PF04143">
    <property type="entry name" value="Sulf_transp"/>
    <property type="match status" value="1"/>
</dbReference>
<feature type="transmembrane region" description="Helical" evidence="1">
    <location>
        <begin position="116"/>
        <end position="136"/>
    </location>
</feature>
<organism evidence="2">
    <name type="scientific">mine drainage metagenome</name>
    <dbReference type="NCBI Taxonomy" id="410659"/>
    <lineage>
        <taxon>unclassified sequences</taxon>
        <taxon>metagenomes</taxon>
        <taxon>ecological metagenomes</taxon>
    </lineage>
</organism>
<accession>A0A1J5R6M3</accession>
<keyword evidence="1" id="KW-0812">Transmembrane</keyword>
<feature type="transmembrane region" description="Helical" evidence="1">
    <location>
        <begin position="6"/>
        <end position="24"/>
    </location>
</feature>
<dbReference type="AlphaFoldDB" id="A0A1J5R6M3"/>
<dbReference type="InterPro" id="IPR007272">
    <property type="entry name" value="Sulf_transp_TsuA/YedE"/>
</dbReference>
<keyword evidence="1" id="KW-0472">Membrane</keyword>
<evidence type="ECO:0000313" key="2">
    <source>
        <dbReference type="EMBL" id="OIQ91545.1"/>
    </source>
</evidence>
<proteinExistence type="predicted"/>
<keyword evidence="1" id="KW-1133">Transmembrane helix</keyword>
<evidence type="ECO:0000256" key="1">
    <source>
        <dbReference type="SAM" id="Phobius"/>
    </source>
</evidence>
<feature type="transmembrane region" description="Helical" evidence="1">
    <location>
        <begin position="84"/>
        <end position="104"/>
    </location>
</feature>
<dbReference type="EMBL" id="MLJW01000256">
    <property type="protein sequence ID" value="OIQ91545.1"/>
    <property type="molecule type" value="Genomic_DNA"/>
</dbReference>
<comment type="caution">
    <text evidence="2">The sequence shown here is derived from an EMBL/GenBank/DDBJ whole genome shotgun (WGS) entry which is preliminary data.</text>
</comment>
<protein>
    <submittedName>
        <fullName evidence="2">Uncharacterized protein</fullName>
    </submittedName>
</protein>
<name>A0A1J5R6M3_9ZZZZ</name>
<sequence length="192" mass="19886">MSLPLGYTGPVSGIVLGLVFGYALENAGFGSSCKLTAQLRFQDWAVFKVMFTAIVVASGGLYLLQALGMVNVVSDMFVPSVMLWGSSIGGVLIGAGMAVGGYCPGTSMVALFSGKLDGLLFLLGIGLGTLVFNAFAPQLESWAWKQVGPDSLTVPQLLHLPAGVVWALLLAVLIVVGYLTRGVRGTPSTQGS</sequence>